<keyword evidence="2" id="KW-0012">Acyltransferase</keyword>
<keyword evidence="5" id="KW-1185">Reference proteome</keyword>
<dbReference type="SUPFAM" id="SSF55729">
    <property type="entry name" value="Acyl-CoA N-acyltransferases (Nat)"/>
    <property type="match status" value="1"/>
</dbReference>
<dbReference type="InterPro" id="IPR016181">
    <property type="entry name" value="Acyl_CoA_acyltransferase"/>
</dbReference>
<evidence type="ECO:0000259" key="3">
    <source>
        <dbReference type="PROSITE" id="PS51186"/>
    </source>
</evidence>
<dbReference type="RefSeq" id="WP_150898133.1">
    <property type="nucleotide sequence ID" value="NZ_WAAU01000003.1"/>
</dbReference>
<feature type="domain" description="N-acetyltransferase" evidence="3">
    <location>
        <begin position="1"/>
        <end position="151"/>
    </location>
</feature>
<evidence type="ECO:0000256" key="2">
    <source>
        <dbReference type="ARBA" id="ARBA00023315"/>
    </source>
</evidence>
<dbReference type="PANTHER" id="PTHR43072">
    <property type="entry name" value="N-ACETYLTRANSFERASE"/>
    <property type="match status" value="1"/>
</dbReference>
<dbReference type="EMBL" id="WAAU01000003">
    <property type="protein sequence ID" value="KAB1160504.1"/>
    <property type="molecule type" value="Genomic_DNA"/>
</dbReference>
<dbReference type="CDD" id="cd04301">
    <property type="entry name" value="NAT_SF"/>
    <property type="match status" value="1"/>
</dbReference>
<name>A0A7J5ASJ4_9FLAO</name>
<dbReference type="PROSITE" id="PS51186">
    <property type="entry name" value="GNAT"/>
    <property type="match status" value="1"/>
</dbReference>
<dbReference type="Pfam" id="PF00583">
    <property type="entry name" value="Acetyltransf_1"/>
    <property type="match status" value="1"/>
</dbReference>
<evidence type="ECO:0000313" key="4">
    <source>
        <dbReference type="EMBL" id="KAB1160504.1"/>
    </source>
</evidence>
<accession>A0A7J5ASJ4</accession>
<dbReference type="Proteomes" id="UP000467305">
    <property type="component" value="Unassembled WGS sequence"/>
</dbReference>
<dbReference type="GO" id="GO:0016747">
    <property type="term" value="F:acyltransferase activity, transferring groups other than amino-acyl groups"/>
    <property type="evidence" value="ECO:0007669"/>
    <property type="project" value="InterPro"/>
</dbReference>
<evidence type="ECO:0000313" key="5">
    <source>
        <dbReference type="Proteomes" id="UP000467305"/>
    </source>
</evidence>
<dbReference type="OrthoDB" id="9789603at2"/>
<dbReference type="Gene3D" id="3.40.630.30">
    <property type="match status" value="1"/>
</dbReference>
<dbReference type="AlphaFoldDB" id="A0A7J5ASJ4"/>
<comment type="caution">
    <text evidence="4">The sequence shown here is derived from an EMBL/GenBank/DDBJ whole genome shotgun (WGS) entry which is preliminary data.</text>
</comment>
<evidence type="ECO:0000256" key="1">
    <source>
        <dbReference type="ARBA" id="ARBA00022679"/>
    </source>
</evidence>
<proteinExistence type="predicted"/>
<dbReference type="InterPro" id="IPR000182">
    <property type="entry name" value="GNAT_dom"/>
</dbReference>
<sequence>MKFRKATKNDVSKIVEMIADDELGKTREDFQTPLPAEYLNAFENINSDQNQELIVIENKNSEIIGTLQLSFIQYLTYRGGIRAQIEAVRIRKDQRNLGIGKTMFEWAINRAKERNAHLLQLTSDKKRSKAIKFYEDLGFKATHEGMKMHFK</sequence>
<dbReference type="PANTHER" id="PTHR43072:SF23">
    <property type="entry name" value="UPF0039 PROTEIN C11D3.02C"/>
    <property type="match status" value="1"/>
</dbReference>
<keyword evidence="1 4" id="KW-0808">Transferase</keyword>
<organism evidence="4 5">
    <name type="scientific">Tenacibaculum aiptasiae</name>
    <dbReference type="NCBI Taxonomy" id="426481"/>
    <lineage>
        <taxon>Bacteria</taxon>
        <taxon>Pseudomonadati</taxon>
        <taxon>Bacteroidota</taxon>
        <taxon>Flavobacteriia</taxon>
        <taxon>Flavobacteriales</taxon>
        <taxon>Flavobacteriaceae</taxon>
        <taxon>Tenacibaculum</taxon>
    </lineage>
</organism>
<protein>
    <submittedName>
        <fullName evidence="4">GNAT family N-acetyltransferase</fullName>
    </submittedName>
</protein>
<gene>
    <name evidence="4" type="ORF">F7018_01115</name>
</gene>
<reference evidence="4 5" key="1">
    <citation type="submission" date="2019-09" db="EMBL/GenBank/DDBJ databases">
        <authorList>
            <person name="Cao W.R."/>
        </authorList>
    </citation>
    <scope>NUCLEOTIDE SEQUENCE [LARGE SCALE GENOMIC DNA]</scope>
    <source>
        <strain evidence="5">a4</strain>
    </source>
</reference>